<dbReference type="InterPro" id="IPR029962">
    <property type="entry name" value="TBL"/>
</dbReference>
<organism evidence="3 4">
    <name type="scientific">Ilex paraguariensis</name>
    <name type="common">yerba mate</name>
    <dbReference type="NCBI Taxonomy" id="185542"/>
    <lineage>
        <taxon>Eukaryota</taxon>
        <taxon>Viridiplantae</taxon>
        <taxon>Streptophyta</taxon>
        <taxon>Embryophyta</taxon>
        <taxon>Tracheophyta</taxon>
        <taxon>Spermatophyta</taxon>
        <taxon>Magnoliopsida</taxon>
        <taxon>eudicotyledons</taxon>
        <taxon>Gunneridae</taxon>
        <taxon>Pentapetalae</taxon>
        <taxon>asterids</taxon>
        <taxon>campanulids</taxon>
        <taxon>Aquifoliales</taxon>
        <taxon>Aquifoliaceae</taxon>
        <taxon>Ilex</taxon>
    </lineage>
</organism>
<evidence type="ECO:0000256" key="1">
    <source>
        <dbReference type="ARBA" id="ARBA00007727"/>
    </source>
</evidence>
<comment type="caution">
    <text evidence="3">The sequence shown here is derived from an EMBL/GenBank/DDBJ whole genome shotgun (WGS) entry which is preliminary data.</text>
</comment>
<comment type="similarity">
    <text evidence="1">Belongs to the PC-esterase family. TBL subfamily.</text>
</comment>
<dbReference type="EMBL" id="CAUOFW020002169">
    <property type="protein sequence ID" value="CAK9151745.1"/>
    <property type="molecule type" value="Genomic_DNA"/>
</dbReference>
<evidence type="ECO:0000259" key="2">
    <source>
        <dbReference type="Pfam" id="PF13839"/>
    </source>
</evidence>
<dbReference type="AlphaFoldDB" id="A0ABC8S3L7"/>
<evidence type="ECO:0000313" key="3">
    <source>
        <dbReference type="EMBL" id="CAK9151745.1"/>
    </source>
</evidence>
<sequence>MLYTAVPRPKFNLTRQADISSFTFTVRFNHLKCTRINFRCYSLCRWVKCPLASLAGHGPARILTLRFVDSPISTGWDYIQVGNETYKDMDRMAAFERALNTSAGWVDSNVNSTNTKVFFQGISPSHYK</sequence>
<dbReference type="Proteomes" id="UP001642360">
    <property type="component" value="Unassembled WGS sequence"/>
</dbReference>
<proteinExistence type="inferred from homology"/>
<dbReference type="PANTHER" id="PTHR32285:SF58">
    <property type="entry name" value="PROTEIN TRICHOME BIREFRINGENCE-LIKE 41"/>
    <property type="match status" value="1"/>
</dbReference>
<name>A0ABC8S3L7_9AQUA</name>
<dbReference type="PANTHER" id="PTHR32285">
    <property type="entry name" value="PROTEIN TRICHOME BIREFRINGENCE-LIKE 9-RELATED"/>
    <property type="match status" value="1"/>
</dbReference>
<feature type="domain" description="Trichome birefringence-like C-terminal" evidence="2">
    <location>
        <begin position="72"/>
        <end position="128"/>
    </location>
</feature>
<reference evidence="3 4" key="1">
    <citation type="submission" date="2024-02" db="EMBL/GenBank/DDBJ databases">
        <authorList>
            <person name="Vignale AGUSTIN F."/>
            <person name="Sosa J E."/>
            <person name="Modenutti C."/>
        </authorList>
    </citation>
    <scope>NUCLEOTIDE SEQUENCE [LARGE SCALE GENOMIC DNA]</scope>
</reference>
<protein>
    <recommendedName>
        <fullName evidence="2">Trichome birefringence-like C-terminal domain-containing protein</fullName>
    </recommendedName>
</protein>
<dbReference type="Pfam" id="PF13839">
    <property type="entry name" value="PC-Esterase"/>
    <property type="match status" value="1"/>
</dbReference>
<dbReference type="InterPro" id="IPR026057">
    <property type="entry name" value="TBL_C"/>
</dbReference>
<evidence type="ECO:0000313" key="4">
    <source>
        <dbReference type="Proteomes" id="UP001642360"/>
    </source>
</evidence>
<accession>A0ABC8S3L7</accession>
<gene>
    <name evidence="3" type="ORF">ILEXP_LOCUS19912</name>
</gene>
<keyword evidence="4" id="KW-1185">Reference proteome</keyword>